<dbReference type="AlphaFoldDB" id="A0A8G0L150"/>
<keyword evidence="1" id="KW-0812">Transmembrane</keyword>
<name>A0A8G0L150_9HYPO</name>
<keyword evidence="3" id="KW-1185">Reference proteome</keyword>
<organism evidence="2 3">
    <name type="scientific">Trichoderma simmonsii</name>
    <dbReference type="NCBI Taxonomy" id="1491479"/>
    <lineage>
        <taxon>Eukaryota</taxon>
        <taxon>Fungi</taxon>
        <taxon>Dikarya</taxon>
        <taxon>Ascomycota</taxon>
        <taxon>Pezizomycotina</taxon>
        <taxon>Sordariomycetes</taxon>
        <taxon>Hypocreomycetidae</taxon>
        <taxon>Hypocreales</taxon>
        <taxon>Hypocreaceae</taxon>
        <taxon>Trichoderma</taxon>
    </lineage>
</organism>
<keyword evidence="1" id="KW-1133">Transmembrane helix</keyword>
<dbReference type="Proteomes" id="UP000826661">
    <property type="component" value="Chromosome I"/>
</dbReference>
<accession>A0A8G0L150</accession>
<evidence type="ECO:0008006" key="4">
    <source>
        <dbReference type="Google" id="ProtNLM"/>
    </source>
</evidence>
<sequence>MCTPPSSPPSCRLLHSVSAAACKARFFGYDRCMYLLPARTLLDAHTRKYLFVLVLVHAVLVAPANVPVNFLTALVSQLSLRFLFSLLHVYSFLSVNLGPMEAVRKGKPTIFFFPRLTHVGQSTAGHAGPSLEIHAGVPLFAFPSKAICCLSM</sequence>
<proteinExistence type="predicted"/>
<evidence type="ECO:0000256" key="1">
    <source>
        <dbReference type="SAM" id="Phobius"/>
    </source>
</evidence>
<feature type="transmembrane region" description="Helical" evidence="1">
    <location>
        <begin position="49"/>
        <end position="66"/>
    </location>
</feature>
<dbReference type="EMBL" id="CP075864">
    <property type="protein sequence ID" value="QYS93836.1"/>
    <property type="molecule type" value="Genomic_DNA"/>
</dbReference>
<protein>
    <recommendedName>
        <fullName evidence="4">Transmembrane protein</fullName>
    </recommendedName>
</protein>
<gene>
    <name evidence="2" type="ORF">H0G86_001202</name>
</gene>
<feature type="transmembrane region" description="Helical" evidence="1">
    <location>
        <begin position="78"/>
        <end position="97"/>
    </location>
</feature>
<evidence type="ECO:0000313" key="3">
    <source>
        <dbReference type="Proteomes" id="UP000826661"/>
    </source>
</evidence>
<reference evidence="2 3" key="1">
    <citation type="journal article" date="2021" name="BMC Genomics">
        <title>Telomere-to-telomere genome assembly of asparaginase-producing Trichoderma simmonsii.</title>
        <authorList>
            <person name="Chung D."/>
            <person name="Kwon Y.M."/>
            <person name="Yang Y."/>
        </authorList>
    </citation>
    <scope>NUCLEOTIDE SEQUENCE [LARGE SCALE GENOMIC DNA]</scope>
    <source>
        <strain evidence="2 3">GH-Sj1</strain>
    </source>
</reference>
<evidence type="ECO:0000313" key="2">
    <source>
        <dbReference type="EMBL" id="QYS93836.1"/>
    </source>
</evidence>
<keyword evidence="1" id="KW-0472">Membrane</keyword>